<comment type="caution">
    <text evidence="6">The sequence shown here is derived from an EMBL/GenBank/DDBJ whole genome shotgun (WGS) entry which is preliminary data.</text>
</comment>
<organism evidence="6 7">
    <name type="scientific">Anaerococcus tetradius</name>
    <dbReference type="NCBI Taxonomy" id="33036"/>
    <lineage>
        <taxon>Bacteria</taxon>
        <taxon>Bacillati</taxon>
        <taxon>Bacillota</taxon>
        <taxon>Tissierellia</taxon>
        <taxon>Tissierellales</taxon>
        <taxon>Peptoniphilaceae</taxon>
        <taxon>Anaerococcus</taxon>
    </lineage>
</organism>
<dbReference type="SMART" id="SM00849">
    <property type="entry name" value="Lactamase_B"/>
    <property type="match status" value="1"/>
</dbReference>
<evidence type="ECO:0000313" key="6">
    <source>
        <dbReference type="EMBL" id="KWZ77515.1"/>
    </source>
</evidence>
<evidence type="ECO:0000259" key="5">
    <source>
        <dbReference type="SMART" id="SM00849"/>
    </source>
</evidence>
<dbReference type="GO" id="GO:0046872">
    <property type="term" value="F:metal ion binding"/>
    <property type="evidence" value="ECO:0007669"/>
    <property type="project" value="UniProtKB-KW"/>
</dbReference>
<keyword evidence="7" id="KW-1185">Reference proteome</keyword>
<dbReference type="RefSeq" id="WP_004836011.1">
    <property type="nucleotide sequence ID" value="NZ_CAMPNK010000012.1"/>
</dbReference>
<comment type="cofactor">
    <cofactor evidence="1">
        <name>Zn(2+)</name>
        <dbReference type="ChEBI" id="CHEBI:29105"/>
    </cofactor>
</comment>
<name>A0A133KDI7_9FIRM</name>
<keyword evidence="4" id="KW-0862">Zinc</keyword>
<gene>
    <name evidence="6" type="ORF">HMPREF3200_01335</name>
</gene>
<evidence type="ECO:0000313" key="7">
    <source>
        <dbReference type="Proteomes" id="UP000070383"/>
    </source>
</evidence>
<evidence type="ECO:0000256" key="2">
    <source>
        <dbReference type="ARBA" id="ARBA00022723"/>
    </source>
</evidence>
<keyword evidence="3" id="KW-0378">Hydrolase</keyword>
<reference evidence="7" key="1">
    <citation type="submission" date="2016-01" db="EMBL/GenBank/DDBJ databases">
        <authorList>
            <person name="Mitreva M."/>
            <person name="Pepin K.H."/>
            <person name="Mihindukulasuriya K.A."/>
            <person name="Fulton R."/>
            <person name="Fronick C."/>
            <person name="O'Laughlin M."/>
            <person name="Miner T."/>
            <person name="Herter B."/>
            <person name="Rosa B.A."/>
            <person name="Cordes M."/>
            <person name="Tomlinson C."/>
            <person name="Wollam A."/>
            <person name="Palsikar V.B."/>
            <person name="Mardis E.R."/>
            <person name="Wilson R.K."/>
        </authorList>
    </citation>
    <scope>NUCLEOTIDE SEQUENCE [LARGE SCALE GENOMIC DNA]</scope>
    <source>
        <strain evidence="7">MJR8151</strain>
    </source>
</reference>
<dbReference type="AlphaFoldDB" id="A0A133KDI7"/>
<proteinExistence type="predicted"/>
<sequence length="200" mass="22893">MKIRKFVEGPVMTNMYVVSDDDNDGFLVDCAYPSKRVEEYIKENKINIKFIIQTHTHFDHVLGLEYFKNLYKVDVYASEDAKEIANDKDYNLAYSFDLHVPIDKYLKDGEIFSEYNIMAIKTPGHTLDSMSYKIGDIIFSGDTLFRLSIGRTDFPGGSYPQIIDSIKNKLAGFKPDTKIYPGHGEETSLAFELDNNPFLV</sequence>
<dbReference type="Proteomes" id="UP000070383">
    <property type="component" value="Unassembled WGS sequence"/>
</dbReference>
<dbReference type="Gene3D" id="3.60.15.10">
    <property type="entry name" value="Ribonuclease Z/Hydroxyacylglutathione hydrolase-like"/>
    <property type="match status" value="1"/>
</dbReference>
<evidence type="ECO:0000256" key="4">
    <source>
        <dbReference type="ARBA" id="ARBA00022833"/>
    </source>
</evidence>
<dbReference type="PANTHER" id="PTHR46233:SF3">
    <property type="entry name" value="HYDROXYACYLGLUTATHIONE HYDROLASE GLOC"/>
    <property type="match status" value="1"/>
</dbReference>
<dbReference type="Pfam" id="PF00753">
    <property type="entry name" value="Lactamase_B"/>
    <property type="match status" value="1"/>
</dbReference>
<dbReference type="InterPro" id="IPR036866">
    <property type="entry name" value="RibonucZ/Hydroxyglut_hydro"/>
</dbReference>
<evidence type="ECO:0000256" key="1">
    <source>
        <dbReference type="ARBA" id="ARBA00001947"/>
    </source>
</evidence>
<evidence type="ECO:0000256" key="3">
    <source>
        <dbReference type="ARBA" id="ARBA00022801"/>
    </source>
</evidence>
<keyword evidence="2" id="KW-0479">Metal-binding</keyword>
<protein>
    <submittedName>
        <fullName evidence="6">Metallo-beta-lactamase domain protein</fullName>
    </submittedName>
</protein>
<dbReference type="CDD" id="cd06262">
    <property type="entry name" value="metallo-hydrolase-like_MBL-fold"/>
    <property type="match status" value="1"/>
</dbReference>
<dbReference type="STRING" id="33036.HMPREF3200_01335"/>
<dbReference type="InterPro" id="IPR051453">
    <property type="entry name" value="MBL_Glyoxalase_II"/>
</dbReference>
<accession>A0A133KDI7</accession>
<dbReference type="OrthoDB" id="9802248at2"/>
<dbReference type="SUPFAM" id="SSF56281">
    <property type="entry name" value="Metallo-hydrolase/oxidoreductase"/>
    <property type="match status" value="1"/>
</dbReference>
<dbReference type="PATRIC" id="fig|33036.3.peg.1323"/>
<dbReference type="InterPro" id="IPR001279">
    <property type="entry name" value="Metallo-B-lactamas"/>
</dbReference>
<dbReference type="GO" id="GO:0016787">
    <property type="term" value="F:hydrolase activity"/>
    <property type="evidence" value="ECO:0007669"/>
    <property type="project" value="UniProtKB-KW"/>
</dbReference>
<dbReference type="PANTHER" id="PTHR46233">
    <property type="entry name" value="HYDROXYACYLGLUTATHIONE HYDROLASE GLOC"/>
    <property type="match status" value="1"/>
</dbReference>
<dbReference type="EMBL" id="LRPM01000048">
    <property type="protein sequence ID" value="KWZ77515.1"/>
    <property type="molecule type" value="Genomic_DNA"/>
</dbReference>
<feature type="domain" description="Metallo-beta-lactamase" evidence="5">
    <location>
        <begin position="12"/>
        <end position="183"/>
    </location>
</feature>